<evidence type="ECO:0000256" key="3">
    <source>
        <dbReference type="SAM" id="SignalP"/>
    </source>
</evidence>
<dbReference type="InterPro" id="IPR002508">
    <property type="entry name" value="MurNAc-LAA_cat"/>
</dbReference>
<keyword evidence="1 5" id="KW-0378">Hydrolase</keyword>
<feature type="compositionally biased region" description="Low complexity" evidence="2">
    <location>
        <begin position="487"/>
        <end position="497"/>
    </location>
</feature>
<feature type="compositionally biased region" description="Low complexity" evidence="2">
    <location>
        <begin position="446"/>
        <end position="464"/>
    </location>
</feature>
<comment type="caution">
    <text evidence="5">The sequence shown here is derived from an EMBL/GenBank/DDBJ whole genome shotgun (WGS) entry which is preliminary data.</text>
</comment>
<dbReference type="Proteomes" id="UP001595767">
    <property type="component" value="Unassembled WGS sequence"/>
</dbReference>
<feature type="compositionally biased region" description="Low complexity" evidence="2">
    <location>
        <begin position="333"/>
        <end position="355"/>
    </location>
</feature>
<keyword evidence="3" id="KW-0732">Signal</keyword>
<feature type="compositionally biased region" description="Pro residues" evidence="2">
    <location>
        <begin position="315"/>
        <end position="332"/>
    </location>
</feature>
<dbReference type="Pfam" id="PF01520">
    <property type="entry name" value="Amidase_3"/>
    <property type="match status" value="1"/>
</dbReference>
<proteinExistence type="predicted"/>
<dbReference type="PANTHER" id="PTHR30404:SF0">
    <property type="entry name" value="N-ACETYLMURAMOYL-L-ALANINE AMIDASE AMIC"/>
    <property type="match status" value="1"/>
</dbReference>
<feature type="chain" id="PRO_5046831230" evidence="3">
    <location>
        <begin position="33"/>
        <end position="568"/>
    </location>
</feature>
<evidence type="ECO:0000256" key="2">
    <source>
        <dbReference type="SAM" id="MobiDB-lite"/>
    </source>
</evidence>
<feature type="compositionally biased region" description="Low complexity" evidence="2">
    <location>
        <begin position="385"/>
        <end position="408"/>
    </location>
</feature>
<feature type="region of interest" description="Disordered" evidence="2">
    <location>
        <begin position="50"/>
        <end position="73"/>
    </location>
</feature>
<feature type="compositionally biased region" description="Low complexity" evidence="2">
    <location>
        <begin position="363"/>
        <end position="373"/>
    </location>
</feature>
<feature type="compositionally biased region" description="Acidic residues" evidence="2">
    <location>
        <begin position="504"/>
        <end position="514"/>
    </location>
</feature>
<accession>A0ABV8L746</accession>
<feature type="domain" description="MurNAc-LAA" evidence="4">
    <location>
        <begin position="128"/>
        <end position="255"/>
    </location>
</feature>
<dbReference type="CDD" id="cd02696">
    <property type="entry name" value="MurNAc-LAA"/>
    <property type="match status" value="1"/>
</dbReference>
<keyword evidence="6" id="KW-1185">Reference proteome</keyword>
<feature type="compositionally biased region" description="Polar residues" evidence="2">
    <location>
        <begin position="409"/>
        <end position="421"/>
    </location>
</feature>
<dbReference type="RefSeq" id="WP_378551292.1">
    <property type="nucleotide sequence ID" value="NZ_JBHSBA010000007.1"/>
</dbReference>
<evidence type="ECO:0000313" key="6">
    <source>
        <dbReference type="Proteomes" id="UP001595767"/>
    </source>
</evidence>
<gene>
    <name evidence="5" type="ORF">ACFOW8_15335</name>
</gene>
<dbReference type="SMART" id="SM00646">
    <property type="entry name" value="Ami_3"/>
    <property type="match status" value="1"/>
</dbReference>
<name>A0ABV8L746_9NOCA</name>
<dbReference type="EMBL" id="JBHSBA010000007">
    <property type="protein sequence ID" value="MFC4126308.1"/>
    <property type="molecule type" value="Genomic_DNA"/>
</dbReference>
<evidence type="ECO:0000256" key="1">
    <source>
        <dbReference type="ARBA" id="ARBA00022801"/>
    </source>
</evidence>
<dbReference type="PANTHER" id="PTHR30404">
    <property type="entry name" value="N-ACETYLMURAMOYL-L-ALANINE AMIDASE"/>
    <property type="match status" value="1"/>
</dbReference>
<dbReference type="InterPro" id="IPR050695">
    <property type="entry name" value="N-acetylmuramoyl_amidase_3"/>
</dbReference>
<feature type="signal peptide" evidence="3">
    <location>
        <begin position="1"/>
        <end position="32"/>
    </location>
</feature>
<reference evidence="6" key="1">
    <citation type="journal article" date="2019" name="Int. J. Syst. Evol. Microbiol.">
        <title>The Global Catalogue of Microorganisms (GCM) 10K type strain sequencing project: providing services to taxonomists for standard genome sequencing and annotation.</title>
        <authorList>
            <consortium name="The Broad Institute Genomics Platform"/>
            <consortium name="The Broad Institute Genome Sequencing Center for Infectious Disease"/>
            <person name="Wu L."/>
            <person name="Ma J."/>
        </authorList>
    </citation>
    <scope>NUCLEOTIDE SEQUENCE [LARGE SCALE GENOMIC DNA]</scope>
    <source>
        <strain evidence="6">CGMCC 4.7204</strain>
    </source>
</reference>
<sequence length="568" mass="56471">MQPNIIKAGLCSTVSAAVVLSLTGLMPQQAAAAPEPAGNQLAGKTIFLDPGHQGPGHSENLARQVDNGRGGTKDCQTTGMVSRNGVPEHTINWQVSELVQASLQALGADVVLSRADDTGWGGCIDERAQAANASGAAVAVSIHADSAPADQRGFHLIVPELPIPDPAADAAQSGAGRAASAAVRDAYLAAGFPAATYAGVSDGLQTRADVAGPALTKVPLVFVEMGNGANPEDAALLESREGQLEHAIAITTGVVGFLLNKPVVATGDRPVDAADTTGTPEPAQAVDPNVPAPMYSGSAGDRPAVFAPAPAELPVSPPGPVDPTTEPTPVPAEPATTGETTPTPAPTESAGSGDPTPTPAPADPAATDGATPTPAQPPEPDGAVADSSTSPTGTPAPTTTAPAAGDSSRQGPASQEPTTPQLVAPAGTPVSADPGLPSGSSGHFTMPGGEPAPADPEPAQQRPAAPMPPTGSGAHLTFPDVTEVRTAPPGAAEAPAPRSRTVEPEVESPDEPELDLGSLSSAMGGPVRLVMELLMPLAQALGADDTVITNQLINLAYTLVGLVFGPAE</sequence>
<dbReference type="EC" id="3.5.1.28" evidence="5"/>
<protein>
    <submittedName>
        <fullName evidence="5">N-acetylmuramoyl-L-alanine amidase</fullName>
        <ecNumber evidence="5">3.5.1.28</ecNumber>
    </submittedName>
</protein>
<dbReference type="PRINTS" id="PR01217">
    <property type="entry name" value="PRICHEXTENSN"/>
</dbReference>
<dbReference type="Gene3D" id="3.40.630.40">
    <property type="entry name" value="Zn-dependent exopeptidases"/>
    <property type="match status" value="1"/>
</dbReference>
<evidence type="ECO:0000259" key="4">
    <source>
        <dbReference type="SMART" id="SM00646"/>
    </source>
</evidence>
<dbReference type="GO" id="GO:0008745">
    <property type="term" value="F:N-acetylmuramoyl-L-alanine amidase activity"/>
    <property type="evidence" value="ECO:0007669"/>
    <property type="project" value="UniProtKB-EC"/>
</dbReference>
<organism evidence="5 6">
    <name type="scientific">Nocardia rhizosphaerae</name>
    <dbReference type="NCBI Taxonomy" id="1691571"/>
    <lineage>
        <taxon>Bacteria</taxon>
        <taxon>Bacillati</taxon>
        <taxon>Actinomycetota</taxon>
        <taxon>Actinomycetes</taxon>
        <taxon>Mycobacteriales</taxon>
        <taxon>Nocardiaceae</taxon>
        <taxon>Nocardia</taxon>
    </lineage>
</organism>
<evidence type="ECO:0000313" key="5">
    <source>
        <dbReference type="EMBL" id="MFC4126308.1"/>
    </source>
</evidence>
<feature type="region of interest" description="Disordered" evidence="2">
    <location>
        <begin position="270"/>
        <end position="517"/>
    </location>
</feature>
<dbReference type="SUPFAM" id="SSF53187">
    <property type="entry name" value="Zn-dependent exopeptidases"/>
    <property type="match status" value="1"/>
</dbReference>